<comment type="subcellular location">
    <subcellularLocation>
        <location evidence="1">Secreted</location>
    </subcellularLocation>
</comment>
<reference evidence="6" key="1">
    <citation type="journal article" date="2008" name="Nat. Genet.">
        <title>The Pristionchus pacificus genome provides a unique perspective on nematode lifestyle and parasitism.</title>
        <authorList>
            <person name="Dieterich C."/>
            <person name="Clifton S.W."/>
            <person name="Schuster L.N."/>
            <person name="Chinwalla A."/>
            <person name="Delehaunty K."/>
            <person name="Dinkelacker I."/>
            <person name="Fulton L."/>
            <person name="Fulton R."/>
            <person name="Godfrey J."/>
            <person name="Minx P."/>
            <person name="Mitreva M."/>
            <person name="Roeseler W."/>
            <person name="Tian H."/>
            <person name="Witte H."/>
            <person name="Yang S.P."/>
            <person name="Wilson R.K."/>
            <person name="Sommer R.J."/>
        </authorList>
    </citation>
    <scope>NUCLEOTIDE SEQUENCE [LARGE SCALE GENOMIC DNA]</scope>
    <source>
        <strain evidence="6">PS312</strain>
    </source>
</reference>
<keyword evidence="4" id="KW-0732">Signal</keyword>
<evidence type="ECO:0000313" key="6">
    <source>
        <dbReference type="Proteomes" id="UP000005239"/>
    </source>
</evidence>
<evidence type="ECO:0000256" key="1">
    <source>
        <dbReference type="ARBA" id="ARBA00004613"/>
    </source>
</evidence>
<gene>
    <name evidence="5" type="primary">WBGene00272370</name>
</gene>
<organism evidence="5 6">
    <name type="scientific">Pristionchus pacificus</name>
    <name type="common">Parasitic nematode worm</name>
    <dbReference type="NCBI Taxonomy" id="54126"/>
    <lineage>
        <taxon>Eukaryota</taxon>
        <taxon>Metazoa</taxon>
        <taxon>Ecdysozoa</taxon>
        <taxon>Nematoda</taxon>
        <taxon>Chromadorea</taxon>
        <taxon>Rhabditida</taxon>
        <taxon>Rhabditina</taxon>
        <taxon>Diplogasteromorpha</taxon>
        <taxon>Diplogasteroidea</taxon>
        <taxon>Neodiplogasteridae</taxon>
        <taxon>Pristionchus</taxon>
    </lineage>
</organism>
<dbReference type="Proteomes" id="UP000005239">
    <property type="component" value="Unassembled WGS sequence"/>
</dbReference>
<dbReference type="InterPro" id="IPR038479">
    <property type="entry name" value="Transthyretin-like_sf"/>
</dbReference>
<evidence type="ECO:0000313" key="5">
    <source>
        <dbReference type="EnsemblMetazoa" id="PPA34001.1"/>
    </source>
</evidence>
<dbReference type="Pfam" id="PF01060">
    <property type="entry name" value="TTR-52"/>
    <property type="match status" value="1"/>
</dbReference>
<dbReference type="PANTHER" id="PTHR21700:SF126">
    <property type="entry name" value="TRANSTHYRETIN-LIKE FAMILY PROTEIN"/>
    <property type="match status" value="1"/>
</dbReference>
<keyword evidence="3" id="KW-0964">Secreted</keyword>
<dbReference type="GO" id="GO:0005576">
    <property type="term" value="C:extracellular region"/>
    <property type="evidence" value="ECO:0007669"/>
    <property type="project" value="UniProtKB-SubCell"/>
</dbReference>
<proteinExistence type="inferred from homology"/>
<comment type="similarity">
    <text evidence="2">Belongs to the nematode transthyretin-like family.</text>
</comment>
<dbReference type="PANTHER" id="PTHR21700">
    <property type="entry name" value="TRANSTHYRETIN-LIKE FAMILY PROTEIN-RELATED"/>
    <property type="match status" value="1"/>
</dbReference>
<evidence type="ECO:0000256" key="2">
    <source>
        <dbReference type="ARBA" id="ARBA00010112"/>
    </source>
</evidence>
<name>A0A2A6CG19_PRIPA</name>
<dbReference type="EnsemblMetazoa" id="PPA34001.1">
    <property type="protein sequence ID" value="PPA34001.1"/>
    <property type="gene ID" value="WBGene00272370"/>
</dbReference>
<accession>A0A8R1YUK5</accession>
<evidence type="ECO:0000256" key="3">
    <source>
        <dbReference type="ARBA" id="ARBA00022525"/>
    </source>
</evidence>
<dbReference type="Gene3D" id="2.60.40.3330">
    <property type="match status" value="1"/>
</dbReference>
<evidence type="ECO:0000256" key="4">
    <source>
        <dbReference type="ARBA" id="ARBA00022729"/>
    </source>
</evidence>
<dbReference type="OrthoDB" id="5822973at2759"/>
<reference evidence="5" key="2">
    <citation type="submission" date="2022-06" db="UniProtKB">
        <authorList>
            <consortium name="EnsemblMetazoa"/>
        </authorList>
    </citation>
    <scope>IDENTIFICATION</scope>
    <source>
        <strain evidence="5">PS312</strain>
    </source>
</reference>
<keyword evidence="6" id="KW-1185">Reference proteome</keyword>
<protein>
    <submittedName>
        <fullName evidence="5">Uncharacterized protein</fullName>
    </submittedName>
</protein>
<dbReference type="InterPro" id="IPR001534">
    <property type="entry name" value="Transthyretin-like"/>
</dbReference>
<accession>A0A2A6CG19</accession>
<dbReference type="GO" id="GO:0009986">
    <property type="term" value="C:cell surface"/>
    <property type="evidence" value="ECO:0007669"/>
    <property type="project" value="InterPro"/>
</dbReference>
<sequence length="152" mass="17151">MNRLRILCLLLLAVSTRAMRLQAAGVEGQLMCGMKPASGVHVKLWEEDSGPDPDDVLDEGYTDANGRFSLQGSERELTPIDPIFKVYHDCDDFLACFRIRLVPKKIFQPGKRKVKFKIPNSYISAGSVPKRMFPIGVLNLETIFPKEERDLI</sequence>
<dbReference type="AlphaFoldDB" id="A0A2A6CG19"/>